<dbReference type="RefSeq" id="WP_238988358.1">
    <property type="nucleotide sequence ID" value="NZ_QEIT01001057.1"/>
</dbReference>
<comment type="caution">
    <text evidence="1">The sequence shown here is derived from an EMBL/GenBank/DDBJ whole genome shotgun (WGS) entry which is preliminary data.</text>
</comment>
<dbReference type="EMBL" id="QEIT01001057">
    <property type="protein sequence ID" value="PWZ64201.1"/>
    <property type="molecule type" value="Genomic_DNA"/>
</dbReference>
<proteinExistence type="predicted"/>
<protein>
    <submittedName>
        <fullName evidence="1">Competence protein</fullName>
    </submittedName>
</protein>
<evidence type="ECO:0000313" key="2">
    <source>
        <dbReference type="Proteomes" id="UP000246800"/>
    </source>
</evidence>
<gene>
    <name evidence="1" type="ORF">DD902_17540</name>
</gene>
<organism evidence="1 2">
    <name type="scientific">Staphylococcus pseudintermedius</name>
    <dbReference type="NCBI Taxonomy" id="283734"/>
    <lineage>
        <taxon>Bacteria</taxon>
        <taxon>Bacillati</taxon>
        <taxon>Bacillota</taxon>
        <taxon>Bacilli</taxon>
        <taxon>Bacillales</taxon>
        <taxon>Staphylococcaceae</taxon>
        <taxon>Staphylococcus</taxon>
        <taxon>Staphylococcus intermedius group</taxon>
    </lineage>
</organism>
<reference evidence="1 2" key="1">
    <citation type="journal article" date="2018" name="Vet. Microbiol.">
        <title>Clonal diversity and geographic distribution of methicillin-resistant Staphylococcus pseudintermedius from Australian animals: Discovery of novel sequence types.</title>
        <authorList>
            <person name="Worthing K.A."/>
            <person name="Abraham S."/>
            <person name="Coombs G.W."/>
            <person name="Pang S."/>
            <person name="Saputra S."/>
            <person name="Jordan D."/>
            <person name="Trott D.J."/>
            <person name="Norris J.M."/>
        </authorList>
    </citation>
    <scope>NUCLEOTIDE SEQUENCE [LARGE SCALE GENOMIC DNA]</scope>
    <source>
        <strain evidence="1 2">ST525 1</strain>
    </source>
</reference>
<dbReference type="Proteomes" id="UP000246800">
    <property type="component" value="Unassembled WGS sequence"/>
</dbReference>
<evidence type="ECO:0000313" key="1">
    <source>
        <dbReference type="EMBL" id="PWZ64201.1"/>
    </source>
</evidence>
<feature type="non-terminal residue" evidence="1">
    <location>
        <position position="1"/>
    </location>
</feature>
<accession>A0A317YML7</accession>
<sequence length="24" mass="2792">IIEKLINNYLNISSDRGNDVQILF</sequence>
<name>A0A317YML7_STAPS</name>
<dbReference type="AlphaFoldDB" id="A0A317YML7"/>